<organism evidence="1 2">
    <name type="scientific">Melanomma pulvis-pyrius CBS 109.77</name>
    <dbReference type="NCBI Taxonomy" id="1314802"/>
    <lineage>
        <taxon>Eukaryota</taxon>
        <taxon>Fungi</taxon>
        <taxon>Dikarya</taxon>
        <taxon>Ascomycota</taxon>
        <taxon>Pezizomycotina</taxon>
        <taxon>Dothideomycetes</taxon>
        <taxon>Pleosporomycetidae</taxon>
        <taxon>Pleosporales</taxon>
        <taxon>Melanommataceae</taxon>
        <taxon>Melanomma</taxon>
    </lineage>
</organism>
<proteinExistence type="predicted"/>
<name>A0A6A6WU25_9PLEO</name>
<dbReference type="AlphaFoldDB" id="A0A6A6WU25"/>
<keyword evidence="2" id="KW-1185">Reference proteome</keyword>
<dbReference type="Proteomes" id="UP000799757">
    <property type="component" value="Unassembled WGS sequence"/>
</dbReference>
<reference evidence="1" key="1">
    <citation type="journal article" date="2020" name="Stud. Mycol.">
        <title>101 Dothideomycetes genomes: a test case for predicting lifestyles and emergence of pathogens.</title>
        <authorList>
            <person name="Haridas S."/>
            <person name="Albert R."/>
            <person name="Binder M."/>
            <person name="Bloem J."/>
            <person name="Labutti K."/>
            <person name="Salamov A."/>
            <person name="Andreopoulos B."/>
            <person name="Baker S."/>
            <person name="Barry K."/>
            <person name="Bills G."/>
            <person name="Bluhm B."/>
            <person name="Cannon C."/>
            <person name="Castanera R."/>
            <person name="Culley D."/>
            <person name="Daum C."/>
            <person name="Ezra D."/>
            <person name="Gonzalez J."/>
            <person name="Henrissat B."/>
            <person name="Kuo A."/>
            <person name="Liang C."/>
            <person name="Lipzen A."/>
            <person name="Lutzoni F."/>
            <person name="Magnuson J."/>
            <person name="Mondo S."/>
            <person name="Nolan M."/>
            <person name="Ohm R."/>
            <person name="Pangilinan J."/>
            <person name="Park H.-J."/>
            <person name="Ramirez L."/>
            <person name="Alfaro M."/>
            <person name="Sun H."/>
            <person name="Tritt A."/>
            <person name="Yoshinaga Y."/>
            <person name="Zwiers L.-H."/>
            <person name="Turgeon B."/>
            <person name="Goodwin S."/>
            <person name="Spatafora J."/>
            <person name="Crous P."/>
            <person name="Grigoriev I."/>
        </authorList>
    </citation>
    <scope>NUCLEOTIDE SEQUENCE</scope>
    <source>
        <strain evidence="1">CBS 109.77</strain>
    </source>
</reference>
<evidence type="ECO:0000313" key="1">
    <source>
        <dbReference type="EMBL" id="KAF2787646.1"/>
    </source>
</evidence>
<gene>
    <name evidence="1" type="ORF">K505DRAFT_123513</name>
</gene>
<protein>
    <submittedName>
        <fullName evidence="1">Uncharacterized protein</fullName>
    </submittedName>
</protein>
<sequence length="77" mass="8343">MHRRCRHGERANSNLAGHGTVYNISAGCRSLRSGDVAPTSADCSRGHVSTRTNCRRRTALCTPLIRGGGQRVTHTAR</sequence>
<evidence type="ECO:0000313" key="2">
    <source>
        <dbReference type="Proteomes" id="UP000799757"/>
    </source>
</evidence>
<dbReference type="PROSITE" id="PS51257">
    <property type="entry name" value="PROKAR_LIPOPROTEIN"/>
    <property type="match status" value="1"/>
</dbReference>
<accession>A0A6A6WU25</accession>
<dbReference type="EMBL" id="MU002294">
    <property type="protein sequence ID" value="KAF2787646.1"/>
    <property type="molecule type" value="Genomic_DNA"/>
</dbReference>